<proteinExistence type="predicted"/>
<dbReference type="AlphaFoldDB" id="A0AAD5LT08"/>
<reference evidence="1" key="1">
    <citation type="submission" date="2021-12" db="EMBL/GenBank/DDBJ databases">
        <title>Prjna785345.</title>
        <authorList>
            <person name="Rujirawat T."/>
            <person name="Krajaejun T."/>
        </authorList>
    </citation>
    <scope>NUCLEOTIDE SEQUENCE</scope>
    <source>
        <strain evidence="1">Pi057C3</strain>
    </source>
</reference>
<sequence>MALDRNGDCASSDWIRAQFNGALPVFETKLDLQEALSAERKALEVLALLQRERRLRDSLQCEIRRRHAALVIATFFVEQHLARRRRLAE</sequence>
<comment type="caution">
    <text evidence="1">The sequence shown here is derived from an EMBL/GenBank/DDBJ whole genome shotgun (WGS) entry which is preliminary data.</text>
</comment>
<accession>A0AAD5LT08</accession>
<evidence type="ECO:0000313" key="2">
    <source>
        <dbReference type="Proteomes" id="UP001209570"/>
    </source>
</evidence>
<gene>
    <name evidence="1" type="ORF">P43SY_002375</name>
</gene>
<keyword evidence="2" id="KW-1185">Reference proteome</keyword>
<protein>
    <submittedName>
        <fullName evidence="1">Uncharacterized protein</fullName>
    </submittedName>
</protein>
<evidence type="ECO:0000313" key="1">
    <source>
        <dbReference type="EMBL" id="KAJ0409485.1"/>
    </source>
</evidence>
<dbReference type="EMBL" id="JAKCXM010000004">
    <property type="protein sequence ID" value="KAJ0409485.1"/>
    <property type="molecule type" value="Genomic_DNA"/>
</dbReference>
<organism evidence="1 2">
    <name type="scientific">Pythium insidiosum</name>
    <name type="common">Pythiosis disease agent</name>
    <dbReference type="NCBI Taxonomy" id="114742"/>
    <lineage>
        <taxon>Eukaryota</taxon>
        <taxon>Sar</taxon>
        <taxon>Stramenopiles</taxon>
        <taxon>Oomycota</taxon>
        <taxon>Peronosporomycetes</taxon>
        <taxon>Pythiales</taxon>
        <taxon>Pythiaceae</taxon>
        <taxon>Pythium</taxon>
    </lineage>
</organism>
<dbReference type="Proteomes" id="UP001209570">
    <property type="component" value="Unassembled WGS sequence"/>
</dbReference>
<name>A0AAD5LT08_PYTIN</name>